<dbReference type="GO" id="GO:0070461">
    <property type="term" value="C:SAGA-type complex"/>
    <property type="evidence" value="ECO:0007669"/>
    <property type="project" value="UniProtKB-ARBA"/>
</dbReference>
<name>A0A139A1D7_GONPJ</name>
<evidence type="ECO:0000313" key="13">
    <source>
        <dbReference type="Proteomes" id="UP000070544"/>
    </source>
</evidence>
<sequence>MTETTASLDSELFDDLLEECIFELALSVTRDARLASRPCQVCGKNCRDISHNRSFHQRVDTLEPIVCPECGRQHGAQKFAQHLEKCLGLGPRGTRQAARDAASRFTSDVGRPASPYAEWSSDSGSEGSTETGKRRNGKRRTSPHKGRPGAKRFRERPASPPVPVSWRCHQWDEGSTIAHLRPHYHDT</sequence>
<protein>
    <recommendedName>
        <fullName evidence="10">SAGA-associated factor 11</fullName>
    </recommendedName>
</protein>
<dbReference type="GO" id="GO:0006325">
    <property type="term" value="P:chromatin organization"/>
    <property type="evidence" value="ECO:0007669"/>
    <property type="project" value="UniProtKB-KW"/>
</dbReference>
<evidence type="ECO:0000256" key="5">
    <source>
        <dbReference type="ARBA" id="ARBA00022853"/>
    </source>
</evidence>
<comment type="similarity">
    <text evidence="10">Belongs to the SGF11 family.</text>
</comment>
<evidence type="ECO:0000256" key="2">
    <source>
        <dbReference type="ARBA" id="ARBA00022723"/>
    </source>
</evidence>
<keyword evidence="6" id="KW-0805">Transcription regulation</keyword>
<evidence type="ECO:0000256" key="9">
    <source>
        <dbReference type="ARBA" id="ARBA00023242"/>
    </source>
</evidence>
<dbReference type="Proteomes" id="UP000070544">
    <property type="component" value="Unassembled WGS sequence"/>
</dbReference>
<evidence type="ECO:0000256" key="6">
    <source>
        <dbReference type="ARBA" id="ARBA00023015"/>
    </source>
</evidence>
<organism evidence="12 13">
    <name type="scientific">Gonapodya prolifera (strain JEL478)</name>
    <name type="common">Monoblepharis prolifera</name>
    <dbReference type="NCBI Taxonomy" id="1344416"/>
    <lineage>
        <taxon>Eukaryota</taxon>
        <taxon>Fungi</taxon>
        <taxon>Fungi incertae sedis</taxon>
        <taxon>Chytridiomycota</taxon>
        <taxon>Chytridiomycota incertae sedis</taxon>
        <taxon>Monoblepharidomycetes</taxon>
        <taxon>Monoblepharidales</taxon>
        <taxon>Gonapodyaceae</taxon>
        <taxon>Gonapodya</taxon>
    </lineage>
</organism>
<reference evidence="12 13" key="1">
    <citation type="journal article" date="2015" name="Genome Biol. Evol.">
        <title>Phylogenomic analyses indicate that early fungi evolved digesting cell walls of algal ancestors of land plants.</title>
        <authorList>
            <person name="Chang Y."/>
            <person name="Wang S."/>
            <person name="Sekimoto S."/>
            <person name="Aerts A.L."/>
            <person name="Choi C."/>
            <person name="Clum A."/>
            <person name="LaButti K.M."/>
            <person name="Lindquist E.A."/>
            <person name="Yee Ngan C."/>
            <person name="Ohm R.A."/>
            <person name="Salamov A.A."/>
            <person name="Grigoriev I.V."/>
            <person name="Spatafora J.W."/>
            <person name="Berbee M.L."/>
        </authorList>
    </citation>
    <scope>NUCLEOTIDE SEQUENCE [LARGE SCALE GENOMIC DNA]</scope>
    <source>
        <strain evidence="12 13">JEL478</strain>
    </source>
</reference>
<feature type="compositionally biased region" description="Basic residues" evidence="11">
    <location>
        <begin position="134"/>
        <end position="154"/>
    </location>
</feature>
<evidence type="ECO:0000256" key="1">
    <source>
        <dbReference type="ARBA" id="ARBA00004123"/>
    </source>
</evidence>
<evidence type="ECO:0000256" key="4">
    <source>
        <dbReference type="ARBA" id="ARBA00022833"/>
    </source>
</evidence>
<dbReference type="EMBL" id="KQ965836">
    <property type="protein sequence ID" value="KXS10173.1"/>
    <property type="molecule type" value="Genomic_DNA"/>
</dbReference>
<evidence type="ECO:0000256" key="8">
    <source>
        <dbReference type="ARBA" id="ARBA00023163"/>
    </source>
</evidence>
<comment type="subcellular location">
    <subcellularLocation>
        <location evidence="1 10">Nucleus</location>
    </subcellularLocation>
</comment>
<feature type="region of interest" description="Disordered" evidence="11">
    <location>
        <begin position="97"/>
        <end position="167"/>
    </location>
</feature>
<evidence type="ECO:0000256" key="3">
    <source>
        <dbReference type="ARBA" id="ARBA00022771"/>
    </source>
</evidence>
<keyword evidence="9" id="KW-0539">Nucleus</keyword>
<evidence type="ECO:0000256" key="10">
    <source>
        <dbReference type="RuleBase" id="RU261113"/>
    </source>
</evidence>
<keyword evidence="2" id="KW-0479">Metal-binding</keyword>
<dbReference type="InterPro" id="IPR013246">
    <property type="entry name" value="SAGA_su_Sgf11"/>
</dbReference>
<accession>A0A139A1D7</accession>
<dbReference type="Pfam" id="PF08209">
    <property type="entry name" value="Sgf11"/>
    <property type="match status" value="1"/>
</dbReference>
<gene>
    <name evidence="12" type="ORF">M427DRAFT_189269</name>
</gene>
<dbReference type="AlphaFoldDB" id="A0A139A1D7"/>
<dbReference type="GO" id="GO:0005634">
    <property type="term" value="C:nucleus"/>
    <property type="evidence" value="ECO:0007669"/>
    <property type="project" value="UniProtKB-SubCell"/>
</dbReference>
<keyword evidence="8" id="KW-0804">Transcription</keyword>
<keyword evidence="13" id="KW-1185">Reference proteome</keyword>
<dbReference type="GO" id="GO:0008270">
    <property type="term" value="F:zinc ion binding"/>
    <property type="evidence" value="ECO:0007669"/>
    <property type="project" value="UniProtKB-KW"/>
</dbReference>
<dbReference type="Gene3D" id="3.30.160.60">
    <property type="entry name" value="Classic Zinc Finger"/>
    <property type="match status" value="1"/>
</dbReference>
<keyword evidence="4" id="KW-0862">Zinc</keyword>
<evidence type="ECO:0000256" key="11">
    <source>
        <dbReference type="SAM" id="MobiDB-lite"/>
    </source>
</evidence>
<evidence type="ECO:0000256" key="7">
    <source>
        <dbReference type="ARBA" id="ARBA00023159"/>
    </source>
</evidence>
<feature type="compositionally biased region" description="Low complexity" evidence="11">
    <location>
        <begin position="120"/>
        <end position="130"/>
    </location>
</feature>
<proteinExistence type="inferred from homology"/>
<keyword evidence="7 10" id="KW-0010">Activator</keyword>
<keyword evidence="3" id="KW-0863">Zinc-finger</keyword>
<keyword evidence="5" id="KW-0156">Chromatin regulator</keyword>
<dbReference type="OrthoDB" id="21557at2759"/>
<evidence type="ECO:0000313" key="12">
    <source>
        <dbReference type="EMBL" id="KXS10173.1"/>
    </source>
</evidence>
<dbReference type="OMA" id="NCRDISH"/>